<sequence>MANHEDVVKATVAKGFNVPLNMVGNNMNIRDTLSADIGDVTQVTAVLEDIFNICIAYDDARQFTTIQDIVDYVGRKLWWYNH</sequence>
<proteinExistence type="predicted"/>
<comment type="caution">
    <text evidence="1">The sequence shown here is derived from an EMBL/GenBank/DDBJ whole genome shotgun (WGS) entry which is preliminary data.</text>
</comment>
<organism evidence="1 2">
    <name type="scientific">Aspergillus keveii</name>
    <dbReference type="NCBI Taxonomy" id="714993"/>
    <lineage>
        <taxon>Eukaryota</taxon>
        <taxon>Fungi</taxon>
        <taxon>Dikarya</taxon>
        <taxon>Ascomycota</taxon>
        <taxon>Pezizomycotina</taxon>
        <taxon>Eurotiomycetes</taxon>
        <taxon>Eurotiomycetidae</taxon>
        <taxon>Eurotiales</taxon>
        <taxon>Aspergillaceae</taxon>
        <taxon>Aspergillus</taxon>
        <taxon>Aspergillus subgen. Nidulantes</taxon>
    </lineage>
</organism>
<name>A0ABR4G785_9EURO</name>
<evidence type="ECO:0008006" key="3">
    <source>
        <dbReference type="Google" id="ProtNLM"/>
    </source>
</evidence>
<accession>A0ABR4G785</accession>
<protein>
    <recommendedName>
        <fullName evidence="3">Acyl carrier protein</fullName>
    </recommendedName>
</protein>
<keyword evidence="2" id="KW-1185">Reference proteome</keyword>
<evidence type="ECO:0000313" key="2">
    <source>
        <dbReference type="Proteomes" id="UP001610563"/>
    </source>
</evidence>
<reference evidence="1 2" key="1">
    <citation type="submission" date="2024-07" db="EMBL/GenBank/DDBJ databases">
        <title>Section-level genome sequencing and comparative genomics of Aspergillus sections Usti and Cavernicolus.</title>
        <authorList>
            <consortium name="Lawrence Berkeley National Laboratory"/>
            <person name="Nybo J.L."/>
            <person name="Vesth T.C."/>
            <person name="Theobald S."/>
            <person name="Frisvad J.C."/>
            <person name="Larsen T.O."/>
            <person name="Kjaerboelling I."/>
            <person name="Rothschild-Mancinelli K."/>
            <person name="Lyhne E.K."/>
            <person name="Kogle M.E."/>
            <person name="Barry K."/>
            <person name="Clum A."/>
            <person name="Na H."/>
            <person name="Ledsgaard L."/>
            <person name="Lin J."/>
            <person name="Lipzen A."/>
            <person name="Kuo A."/>
            <person name="Riley R."/>
            <person name="Mondo S."/>
            <person name="Labutti K."/>
            <person name="Haridas S."/>
            <person name="Pangalinan J."/>
            <person name="Salamov A.A."/>
            <person name="Simmons B.A."/>
            <person name="Magnuson J.K."/>
            <person name="Chen J."/>
            <person name="Drula E."/>
            <person name="Henrissat B."/>
            <person name="Wiebenga A."/>
            <person name="Lubbers R.J."/>
            <person name="Gomes A.C."/>
            <person name="Makela M.R."/>
            <person name="Stajich J."/>
            <person name="Grigoriev I.V."/>
            <person name="Mortensen U.H."/>
            <person name="De Vries R.P."/>
            <person name="Baker S.E."/>
            <person name="Andersen M.R."/>
        </authorList>
    </citation>
    <scope>NUCLEOTIDE SEQUENCE [LARGE SCALE GENOMIC DNA]</scope>
    <source>
        <strain evidence="1 2">CBS 209.92</strain>
    </source>
</reference>
<dbReference type="Proteomes" id="UP001610563">
    <property type="component" value="Unassembled WGS sequence"/>
</dbReference>
<dbReference type="Gene3D" id="1.10.1200.10">
    <property type="entry name" value="ACP-like"/>
    <property type="match status" value="1"/>
</dbReference>
<evidence type="ECO:0000313" key="1">
    <source>
        <dbReference type="EMBL" id="KAL2794874.1"/>
    </source>
</evidence>
<dbReference type="InterPro" id="IPR036736">
    <property type="entry name" value="ACP-like_sf"/>
</dbReference>
<dbReference type="EMBL" id="JBFTWV010000040">
    <property type="protein sequence ID" value="KAL2794874.1"/>
    <property type="molecule type" value="Genomic_DNA"/>
</dbReference>
<dbReference type="SUPFAM" id="SSF47336">
    <property type="entry name" value="ACP-like"/>
    <property type="match status" value="1"/>
</dbReference>
<gene>
    <name evidence="1" type="ORF">BJX66DRAFT_337484</name>
</gene>